<dbReference type="PANTHER" id="PTHR21451">
    <property type="entry name" value="HISTONE H3 METHYLTRANSFERASE"/>
    <property type="match status" value="1"/>
</dbReference>
<proteinExistence type="predicted"/>
<dbReference type="OrthoDB" id="443402at2759"/>
<reference evidence="7 8" key="1">
    <citation type="submission" date="2016-02" db="EMBL/GenBank/DDBJ databases">
        <title>Genome analysis of coral dinoflagellate symbionts highlights evolutionary adaptations to a symbiotic lifestyle.</title>
        <authorList>
            <person name="Aranda M."/>
            <person name="Li Y."/>
            <person name="Liew Y.J."/>
            <person name="Baumgarten S."/>
            <person name="Simakov O."/>
            <person name="Wilson M."/>
            <person name="Piel J."/>
            <person name="Ashoor H."/>
            <person name="Bougouffa S."/>
            <person name="Bajic V.B."/>
            <person name="Ryu T."/>
            <person name="Ravasi T."/>
            <person name="Bayer T."/>
            <person name="Micklem G."/>
            <person name="Kim H."/>
            <person name="Bhak J."/>
            <person name="Lajeunesse T.C."/>
            <person name="Voolstra C.R."/>
        </authorList>
    </citation>
    <scope>NUCLEOTIDE SEQUENCE [LARGE SCALE GENOMIC DNA]</scope>
    <source>
        <strain evidence="7 8">CCMP2467</strain>
    </source>
</reference>
<dbReference type="GO" id="GO:0032259">
    <property type="term" value="P:methylation"/>
    <property type="evidence" value="ECO:0007669"/>
    <property type="project" value="UniProtKB-KW"/>
</dbReference>
<dbReference type="EC" id="2.1.1.360" evidence="1"/>
<accession>A0A1Q9CGV6</accession>
<evidence type="ECO:0000313" key="7">
    <source>
        <dbReference type="EMBL" id="OLP82106.1"/>
    </source>
</evidence>
<evidence type="ECO:0000259" key="6">
    <source>
        <dbReference type="Pfam" id="PF08123"/>
    </source>
</evidence>
<name>A0A1Q9CGV6_SYMMI</name>
<evidence type="ECO:0000256" key="1">
    <source>
        <dbReference type="ARBA" id="ARBA00012190"/>
    </source>
</evidence>
<sequence length="240" mass="26005">MPARGIRRVGAFGVFALTPGHCQDVQQSERLQALLSELDEPWPLREQALGDAGTYGELRAAGVAAMLDFFASLSPLGPDDVFVDLGSGRGRVPAQVVLQSPAHAAGIELSLSRAAAASRLQGALQRRDEESSSRLTLLQGDFREMKTWSSATLVYVNSAAFPAKLLFELRAAFQQLQPGSLVLTVRRLPGCTRGLWPLGAISLPFSWSRSLGKSCEDFRPQGIAIMEYLRNPAVCRPDIL</sequence>
<dbReference type="GO" id="GO:0051726">
    <property type="term" value="P:regulation of cell cycle"/>
    <property type="evidence" value="ECO:0007669"/>
    <property type="project" value="InterPro"/>
</dbReference>
<evidence type="ECO:0000313" key="8">
    <source>
        <dbReference type="Proteomes" id="UP000186817"/>
    </source>
</evidence>
<dbReference type="InterPro" id="IPR029063">
    <property type="entry name" value="SAM-dependent_MTases_sf"/>
</dbReference>
<comment type="catalytic activity">
    <reaction evidence="5">
        <text>L-lysyl(79)-[histone H3] + 3 S-adenosyl-L-methionine = N(6),N(6),N(6)-trimethyl-L-lysyl(79)-[histone H3] + 3 S-adenosyl-L-homocysteine + 3 H(+)</text>
        <dbReference type="Rhea" id="RHEA:60328"/>
        <dbReference type="Rhea" id="RHEA-COMP:15549"/>
        <dbReference type="Rhea" id="RHEA-COMP:15552"/>
        <dbReference type="ChEBI" id="CHEBI:15378"/>
        <dbReference type="ChEBI" id="CHEBI:29969"/>
        <dbReference type="ChEBI" id="CHEBI:57856"/>
        <dbReference type="ChEBI" id="CHEBI:59789"/>
        <dbReference type="ChEBI" id="CHEBI:61961"/>
        <dbReference type="EC" id="2.1.1.360"/>
    </reaction>
</comment>
<evidence type="ECO:0000256" key="3">
    <source>
        <dbReference type="ARBA" id="ARBA00022853"/>
    </source>
</evidence>
<dbReference type="CDD" id="cd02440">
    <property type="entry name" value="AdoMet_MTases"/>
    <property type="match status" value="1"/>
</dbReference>
<dbReference type="EMBL" id="LSRX01001224">
    <property type="protein sequence ID" value="OLP82106.1"/>
    <property type="molecule type" value="Genomic_DNA"/>
</dbReference>
<dbReference type="InterPro" id="IPR030445">
    <property type="entry name" value="H3-K79_meTrfase"/>
</dbReference>
<keyword evidence="7" id="KW-0489">Methyltransferase</keyword>
<evidence type="ECO:0000256" key="5">
    <source>
        <dbReference type="ARBA" id="ARBA00047770"/>
    </source>
</evidence>
<dbReference type="Gene3D" id="3.40.50.150">
    <property type="entry name" value="Vaccinia Virus protein VP39"/>
    <property type="match status" value="1"/>
</dbReference>
<evidence type="ECO:0000256" key="4">
    <source>
        <dbReference type="ARBA" id="ARBA00029821"/>
    </source>
</evidence>
<gene>
    <name evidence="7" type="primary">DOT1</name>
    <name evidence="7" type="ORF">AK812_SmicGene37263</name>
</gene>
<evidence type="ECO:0000256" key="2">
    <source>
        <dbReference type="ARBA" id="ARBA00020987"/>
    </source>
</evidence>
<dbReference type="AlphaFoldDB" id="A0A1Q9CGV6"/>
<dbReference type="Pfam" id="PF08123">
    <property type="entry name" value="DOT1"/>
    <property type="match status" value="1"/>
</dbReference>
<keyword evidence="7" id="KW-0808">Transferase</keyword>
<protein>
    <recommendedName>
        <fullName evidence="2">Histone-lysine N-methyltransferase, H3 lysine-79 specific</fullName>
        <ecNumber evidence="1">2.1.1.360</ecNumber>
    </recommendedName>
    <alternativeName>
        <fullName evidence="4">Histone H3-K79 methyltransferase</fullName>
    </alternativeName>
</protein>
<comment type="caution">
    <text evidence="7">The sequence shown here is derived from an EMBL/GenBank/DDBJ whole genome shotgun (WGS) entry which is preliminary data.</text>
</comment>
<keyword evidence="3" id="KW-0156">Chromatin regulator</keyword>
<dbReference type="SUPFAM" id="SSF53335">
    <property type="entry name" value="S-adenosyl-L-methionine-dependent methyltransferases"/>
    <property type="match status" value="1"/>
</dbReference>
<dbReference type="Proteomes" id="UP000186817">
    <property type="component" value="Unassembled WGS sequence"/>
</dbReference>
<dbReference type="InterPro" id="IPR025789">
    <property type="entry name" value="DOT1_dom"/>
</dbReference>
<keyword evidence="8" id="KW-1185">Reference proteome</keyword>
<organism evidence="7 8">
    <name type="scientific">Symbiodinium microadriaticum</name>
    <name type="common">Dinoflagellate</name>
    <name type="synonym">Zooxanthella microadriatica</name>
    <dbReference type="NCBI Taxonomy" id="2951"/>
    <lineage>
        <taxon>Eukaryota</taxon>
        <taxon>Sar</taxon>
        <taxon>Alveolata</taxon>
        <taxon>Dinophyceae</taxon>
        <taxon>Suessiales</taxon>
        <taxon>Symbiodiniaceae</taxon>
        <taxon>Symbiodinium</taxon>
    </lineage>
</organism>
<dbReference type="GO" id="GO:0140956">
    <property type="term" value="F:histone H3K79 trimethyltransferase activity"/>
    <property type="evidence" value="ECO:0007669"/>
    <property type="project" value="UniProtKB-EC"/>
</dbReference>
<feature type="domain" description="DOT1" evidence="6">
    <location>
        <begin position="44"/>
        <end position="188"/>
    </location>
</feature>